<comment type="caution">
    <text evidence="2">The sequence shown here is derived from an EMBL/GenBank/DDBJ whole genome shotgun (WGS) entry which is preliminary data.</text>
</comment>
<dbReference type="AlphaFoldDB" id="A0AB34FZA6"/>
<accession>A0AB34FZA6</accession>
<dbReference type="Proteomes" id="UP001163105">
    <property type="component" value="Unassembled WGS sequence"/>
</dbReference>
<dbReference type="Gene3D" id="1.25.40.540">
    <property type="entry name" value="TAP42-like family"/>
    <property type="match status" value="1"/>
</dbReference>
<protein>
    <submittedName>
        <fullName evidence="2">TOR signaling pathway regulator (TapA)</fullName>
    </submittedName>
</protein>
<feature type="region of interest" description="Disordered" evidence="1">
    <location>
        <begin position="332"/>
        <end position="381"/>
    </location>
</feature>
<evidence type="ECO:0000256" key="1">
    <source>
        <dbReference type="SAM" id="MobiDB-lite"/>
    </source>
</evidence>
<dbReference type="EMBL" id="JAQHRD010000002">
    <property type="protein sequence ID" value="KAJ6444455.1"/>
    <property type="molecule type" value="Genomic_DNA"/>
</dbReference>
<feature type="compositionally biased region" description="Basic and acidic residues" evidence="1">
    <location>
        <begin position="352"/>
        <end position="371"/>
    </location>
</feature>
<dbReference type="InterPro" id="IPR007304">
    <property type="entry name" value="TAP46-like"/>
</dbReference>
<dbReference type="PANTHER" id="PTHR10933">
    <property type="entry name" value="IMMUNOGLOBULIN-BINDING PROTEIN 1"/>
    <property type="match status" value="1"/>
</dbReference>
<evidence type="ECO:0000313" key="3">
    <source>
        <dbReference type="Proteomes" id="UP001163105"/>
    </source>
</evidence>
<dbReference type="PANTHER" id="PTHR10933:SF9">
    <property type="entry name" value="IMMUNOGLOBULIN-BINDING PROTEIN 1"/>
    <property type="match status" value="1"/>
</dbReference>
<dbReference type="InterPro" id="IPR038511">
    <property type="entry name" value="TAP42/TAP46-like_sf"/>
</dbReference>
<gene>
    <name evidence="2" type="primary">IGBP1</name>
    <name evidence="2" type="ORF">O9K51_02849</name>
</gene>
<evidence type="ECO:0000313" key="2">
    <source>
        <dbReference type="EMBL" id="KAJ6444455.1"/>
    </source>
</evidence>
<dbReference type="GO" id="GO:0051721">
    <property type="term" value="F:protein phosphatase 2A binding"/>
    <property type="evidence" value="ECO:0007669"/>
    <property type="project" value="TreeGrafter"/>
</dbReference>
<sequence>MTSTDEPQSLRAIFEDAEEKRQALEASPDATSPRYAADVDATLALYDRVLELVSALGVFSPNESLEDLATSSLPYLLASFHAAEVAQRTPSILPNTNTTSGGPTRRLEVLRRARDAYERFLNLVDAYGLVAPPYAAMLERYRDDGEGFAVVPPGRDAAARREGKIAGFRAEKALREKLAYLKADSRYAEDGDDEAVREVYLATVAQAVHQAFQALDSMNREVQLLAMAPPPPPDPQQPNGNGNNPQSSSGRERPRADGAGGDDTTWRLDQPLRRGPGGGAGGPLLSGQGKPLQPFTLVGSRADLARGVFRPGHNLPTMSIDEYLEEERRRGGILEGGTDPAKPAVDDDDMDAVDRETYKAREWDDFKDENPRGSGNTLNMG</sequence>
<proteinExistence type="predicted"/>
<feature type="region of interest" description="Disordered" evidence="1">
    <location>
        <begin position="1"/>
        <end position="32"/>
    </location>
</feature>
<reference evidence="2" key="1">
    <citation type="submission" date="2023-01" db="EMBL/GenBank/DDBJ databases">
        <title>The growth and conidiation of Purpureocillium lavendulum are regulated by nitrogen source and histone H3K14 acetylation.</title>
        <authorList>
            <person name="Tang P."/>
            <person name="Han J."/>
            <person name="Zhang C."/>
            <person name="Tang P."/>
            <person name="Qi F."/>
            <person name="Zhang K."/>
            <person name="Liang L."/>
        </authorList>
    </citation>
    <scope>NUCLEOTIDE SEQUENCE</scope>
    <source>
        <strain evidence="2">YMF1.00683</strain>
    </source>
</reference>
<dbReference type="GO" id="GO:0009966">
    <property type="term" value="P:regulation of signal transduction"/>
    <property type="evidence" value="ECO:0007669"/>
    <property type="project" value="InterPro"/>
</dbReference>
<dbReference type="Pfam" id="PF04177">
    <property type="entry name" value="TAP42"/>
    <property type="match status" value="1"/>
</dbReference>
<keyword evidence="3" id="KW-1185">Reference proteome</keyword>
<feature type="compositionally biased region" description="Gly residues" evidence="1">
    <location>
        <begin position="275"/>
        <end position="284"/>
    </location>
</feature>
<dbReference type="GO" id="GO:0005829">
    <property type="term" value="C:cytosol"/>
    <property type="evidence" value="ECO:0007669"/>
    <property type="project" value="TreeGrafter"/>
</dbReference>
<dbReference type="GO" id="GO:0035303">
    <property type="term" value="P:regulation of dephosphorylation"/>
    <property type="evidence" value="ECO:0007669"/>
    <property type="project" value="TreeGrafter"/>
</dbReference>
<feature type="compositionally biased region" description="Low complexity" evidence="1">
    <location>
        <begin position="237"/>
        <end position="249"/>
    </location>
</feature>
<name>A0AB34FZA6_9HYPO</name>
<feature type="region of interest" description="Disordered" evidence="1">
    <location>
        <begin position="225"/>
        <end position="293"/>
    </location>
</feature>
<organism evidence="2 3">
    <name type="scientific">Purpureocillium lavendulum</name>
    <dbReference type="NCBI Taxonomy" id="1247861"/>
    <lineage>
        <taxon>Eukaryota</taxon>
        <taxon>Fungi</taxon>
        <taxon>Dikarya</taxon>
        <taxon>Ascomycota</taxon>
        <taxon>Pezizomycotina</taxon>
        <taxon>Sordariomycetes</taxon>
        <taxon>Hypocreomycetidae</taxon>
        <taxon>Hypocreales</taxon>
        <taxon>Ophiocordycipitaceae</taxon>
        <taxon>Purpureocillium</taxon>
    </lineage>
</organism>